<dbReference type="Pfam" id="PF02117">
    <property type="entry name" value="7TM_GPCR_Sra"/>
    <property type="match status" value="1"/>
</dbReference>
<feature type="transmembrane region" description="Helical" evidence="6">
    <location>
        <begin position="450"/>
        <end position="475"/>
    </location>
</feature>
<evidence type="ECO:0000256" key="2">
    <source>
        <dbReference type="ARBA" id="ARBA00008308"/>
    </source>
</evidence>
<evidence type="ECO:0008006" key="9">
    <source>
        <dbReference type="Google" id="ProtNLM"/>
    </source>
</evidence>
<feature type="transmembrane region" description="Helical" evidence="6">
    <location>
        <begin position="239"/>
        <end position="262"/>
    </location>
</feature>
<keyword evidence="4 6" id="KW-1133">Transmembrane helix</keyword>
<dbReference type="AlphaFoldDB" id="A0A8S1GP75"/>
<proteinExistence type="inferred from homology"/>
<evidence type="ECO:0000256" key="5">
    <source>
        <dbReference type="ARBA" id="ARBA00023136"/>
    </source>
</evidence>
<comment type="subcellular location">
    <subcellularLocation>
        <location evidence="1">Membrane</location>
        <topology evidence="1">Multi-pass membrane protein</topology>
    </subcellularLocation>
</comment>
<accession>A0A8S1GP75</accession>
<protein>
    <recommendedName>
        <fullName evidence="9">G-protein coupled receptors family 1 profile domain-containing protein</fullName>
    </recommendedName>
</protein>
<comment type="caution">
    <text evidence="7">The sequence shown here is derived from an EMBL/GenBank/DDBJ whole genome shotgun (WGS) entry which is preliminary data.</text>
</comment>
<feature type="transmembrane region" description="Helical" evidence="6">
    <location>
        <begin position="410"/>
        <end position="429"/>
    </location>
</feature>
<dbReference type="GO" id="GO:0004930">
    <property type="term" value="F:G protein-coupled receptor activity"/>
    <property type="evidence" value="ECO:0007669"/>
    <property type="project" value="InterPro"/>
</dbReference>
<keyword evidence="3 6" id="KW-0812">Transmembrane</keyword>
<dbReference type="Pfam" id="PF06080">
    <property type="entry name" value="DUF938"/>
    <property type="match status" value="1"/>
</dbReference>
<evidence type="ECO:0000256" key="1">
    <source>
        <dbReference type="ARBA" id="ARBA00004141"/>
    </source>
</evidence>
<dbReference type="CDD" id="cd02440">
    <property type="entry name" value="AdoMet_MTases"/>
    <property type="match status" value="1"/>
</dbReference>
<evidence type="ECO:0000313" key="8">
    <source>
        <dbReference type="Proteomes" id="UP000835052"/>
    </source>
</evidence>
<evidence type="ECO:0000256" key="6">
    <source>
        <dbReference type="SAM" id="Phobius"/>
    </source>
</evidence>
<dbReference type="SUPFAM" id="SSF53335">
    <property type="entry name" value="S-adenosyl-L-methionine-dependent methyltransferases"/>
    <property type="match status" value="1"/>
</dbReference>
<dbReference type="PANTHER" id="PTHR20974:SF0">
    <property type="entry name" value="UPF0585 PROTEIN CG18661"/>
    <property type="match status" value="1"/>
</dbReference>
<sequence length="627" mass="70906">MLKRNNRSTLATEKKVLEIASGTGVHAIHLAACFPNVTFQPSENDPRMLHSIVNYIDTLQPPNVRVPLFLDATKPFEQWALPEDFAPQTVDVMLNINMIHICPKRAVKGLFEASNALLKKDDGLLITYGPYSIDGKLTPQSNVDFDHSLKNQDPEWGIKDVRDLEKLAERANLRLAVQHDMPANNKILPIEAVRDTAIRAMSFIITSLGSKKLLYRGVAVFNMTGEECSLANSMAQEPFYILPQVNGILLGIFTIASVVYLAKQSEKIYYHTNVKILLLLNVFLCITLSLSVTLSYVLYLLKWWKHTSDCELLFATSFCSPIRRVALTSYTGLTVGQVALILERAWATHRLGKYQKQGCALGLVLSVLTVLFSYMVIDAVLNVENPEEMMTVCSAYSASPTIGPRVYNVFRVQLCGGAFILIAYYFLHLKNKRNKSANLNSKFQQHENVVVLRHIAPLVIANCGSMGAYIVAASIVREFMGVFGPRLYRLIIINIFFLPYSPALLMVVLILVVRHDYKQRQSALREISSTKKEMNNGKSYFQQYSDQWNVDHKKDPQHSSCWPLEQTSRYLNYYLGLEINRSEEEPTINTGRDPSFSQLILYCVTYHFLGVCAPSLECIHLWEVLDN</sequence>
<reference evidence="7" key="1">
    <citation type="submission" date="2020-10" db="EMBL/GenBank/DDBJ databases">
        <authorList>
            <person name="Kikuchi T."/>
        </authorList>
    </citation>
    <scope>NUCLEOTIDE SEQUENCE</scope>
    <source>
        <strain evidence="7">NKZ352</strain>
    </source>
</reference>
<organism evidence="7 8">
    <name type="scientific">Caenorhabditis auriculariae</name>
    <dbReference type="NCBI Taxonomy" id="2777116"/>
    <lineage>
        <taxon>Eukaryota</taxon>
        <taxon>Metazoa</taxon>
        <taxon>Ecdysozoa</taxon>
        <taxon>Nematoda</taxon>
        <taxon>Chromadorea</taxon>
        <taxon>Rhabditida</taxon>
        <taxon>Rhabditina</taxon>
        <taxon>Rhabditomorpha</taxon>
        <taxon>Rhabditoidea</taxon>
        <taxon>Rhabditidae</taxon>
        <taxon>Peloderinae</taxon>
        <taxon>Caenorhabditis</taxon>
    </lineage>
</organism>
<dbReference type="GO" id="GO:0007606">
    <property type="term" value="P:sensory perception of chemical stimulus"/>
    <property type="evidence" value="ECO:0007669"/>
    <property type="project" value="InterPro"/>
</dbReference>
<dbReference type="EMBL" id="CAJGYM010000002">
    <property type="protein sequence ID" value="CAD6185467.1"/>
    <property type="molecule type" value="Genomic_DNA"/>
</dbReference>
<dbReference type="OrthoDB" id="10258744at2759"/>
<dbReference type="Gene3D" id="3.40.50.150">
    <property type="entry name" value="Vaccinia Virus protein VP39"/>
    <property type="match status" value="1"/>
</dbReference>
<feature type="transmembrane region" description="Helical" evidence="6">
    <location>
        <begin position="358"/>
        <end position="377"/>
    </location>
</feature>
<comment type="similarity">
    <text evidence="2">Belongs to the UPF0585 family.</text>
</comment>
<keyword evidence="8" id="KW-1185">Reference proteome</keyword>
<keyword evidence="5 6" id="KW-0472">Membrane</keyword>
<dbReference type="Proteomes" id="UP000835052">
    <property type="component" value="Unassembled WGS sequence"/>
</dbReference>
<evidence type="ECO:0000256" key="3">
    <source>
        <dbReference type="ARBA" id="ARBA00022692"/>
    </source>
</evidence>
<evidence type="ECO:0000313" key="7">
    <source>
        <dbReference type="EMBL" id="CAD6185467.1"/>
    </source>
</evidence>
<gene>
    <name evidence="7" type="ORF">CAUJ_LOCUS1386</name>
</gene>
<dbReference type="InterPro" id="IPR000344">
    <property type="entry name" value="7TM_GPCR_serpentine_rcpt_Sra"/>
</dbReference>
<dbReference type="InterPro" id="IPR010342">
    <property type="entry name" value="DUF938"/>
</dbReference>
<name>A0A8S1GP75_9PELO</name>
<feature type="transmembrane region" description="Helical" evidence="6">
    <location>
        <begin position="487"/>
        <end position="513"/>
    </location>
</feature>
<dbReference type="PANTHER" id="PTHR20974">
    <property type="entry name" value="UPF0585 PROTEIN CG18661"/>
    <property type="match status" value="1"/>
</dbReference>
<feature type="transmembrane region" description="Helical" evidence="6">
    <location>
        <begin position="274"/>
        <end position="299"/>
    </location>
</feature>
<dbReference type="InterPro" id="IPR029063">
    <property type="entry name" value="SAM-dependent_MTases_sf"/>
</dbReference>
<dbReference type="GO" id="GO:0016020">
    <property type="term" value="C:membrane"/>
    <property type="evidence" value="ECO:0007669"/>
    <property type="project" value="UniProtKB-SubCell"/>
</dbReference>
<evidence type="ECO:0000256" key="4">
    <source>
        <dbReference type="ARBA" id="ARBA00022989"/>
    </source>
</evidence>